<comment type="function">
    <text evidence="5">Effector that suppresses plant defense responses during pathogen infection.</text>
</comment>
<evidence type="ECO:0000313" key="8">
    <source>
        <dbReference type="Proteomes" id="UP000006643"/>
    </source>
</evidence>
<keyword evidence="6" id="KW-0812">Transmembrane</keyword>
<comment type="similarity">
    <text evidence="2 5">Belongs to the RxLR effector family.</text>
</comment>
<comment type="domain">
    <text evidence="5">The RxLR-dEER motif acts to carry the protein into the host cell cytoplasm through binding to cell surface phosphatidylinositol-3-phosphate.</text>
</comment>
<feature type="transmembrane region" description="Helical" evidence="6">
    <location>
        <begin position="69"/>
        <end position="90"/>
    </location>
</feature>
<sequence>MRSAFYIVLVVAVLARCSVVAASTNADESQLLSKVSPNFAANDMTYTVSRKRFLRVAGTGKKANSAIKLLHWGFFSAMRGFLLFLTVRLLGRLNELDYADFCRPLDYFCWYPEQLLSKFHRFHFHRPGRLLGLRPEEIFWPQRQKMRAETRRD</sequence>
<keyword evidence="3 5" id="KW-0964">Secreted</keyword>
<evidence type="ECO:0000256" key="2">
    <source>
        <dbReference type="ARBA" id="ARBA00010400"/>
    </source>
</evidence>
<keyword evidence="8" id="KW-1185">Reference proteome</keyword>
<dbReference type="Proteomes" id="UP000006643">
    <property type="component" value="Unassembled WGS sequence"/>
</dbReference>
<accession>D0N0Y2</accession>
<evidence type="ECO:0000256" key="1">
    <source>
        <dbReference type="ARBA" id="ARBA00004613"/>
    </source>
</evidence>
<dbReference type="GeneID" id="9479980"/>
<dbReference type="KEGG" id="pif:PITG_04290"/>
<keyword evidence="4 5" id="KW-0732">Signal</keyword>
<protein>
    <recommendedName>
        <fullName evidence="5">RxLR effector protein</fullName>
    </recommendedName>
</protein>
<evidence type="ECO:0000313" key="7">
    <source>
        <dbReference type="EMBL" id="EEY67295.1"/>
    </source>
</evidence>
<proteinExistence type="inferred from homology"/>
<dbReference type="OrthoDB" id="128949at2759"/>
<name>D0N0Y2_PHYIT</name>
<feature type="chain" id="PRO_5003011582" description="RxLR effector protein" evidence="5">
    <location>
        <begin position="23"/>
        <end position="153"/>
    </location>
</feature>
<organism evidence="7 8">
    <name type="scientific">Phytophthora infestans (strain T30-4)</name>
    <name type="common">Potato late blight agent</name>
    <dbReference type="NCBI Taxonomy" id="403677"/>
    <lineage>
        <taxon>Eukaryota</taxon>
        <taxon>Sar</taxon>
        <taxon>Stramenopiles</taxon>
        <taxon>Oomycota</taxon>
        <taxon>Peronosporomycetes</taxon>
        <taxon>Peronosporales</taxon>
        <taxon>Peronosporaceae</taxon>
        <taxon>Phytophthora</taxon>
    </lineage>
</organism>
<dbReference type="RefSeq" id="XP_002905943.1">
    <property type="nucleotide sequence ID" value="XM_002905897.1"/>
</dbReference>
<evidence type="ECO:0000256" key="4">
    <source>
        <dbReference type="ARBA" id="ARBA00022729"/>
    </source>
</evidence>
<dbReference type="InterPro" id="IPR031825">
    <property type="entry name" value="RXLR"/>
</dbReference>
<dbReference type="HOGENOM" id="CLU_1716815_0_0_1"/>
<gene>
    <name evidence="7" type="ORF">PITG_04290</name>
</gene>
<feature type="signal peptide" evidence="5">
    <location>
        <begin position="1"/>
        <end position="22"/>
    </location>
</feature>
<evidence type="ECO:0000256" key="6">
    <source>
        <dbReference type="SAM" id="Phobius"/>
    </source>
</evidence>
<dbReference type="InParanoid" id="D0N0Y2"/>
<keyword evidence="6" id="KW-0472">Membrane</keyword>
<keyword evidence="6" id="KW-1133">Transmembrane helix</keyword>
<dbReference type="Pfam" id="PF16810">
    <property type="entry name" value="RXLR"/>
    <property type="match status" value="1"/>
</dbReference>
<dbReference type="AlphaFoldDB" id="D0N0Y2"/>
<evidence type="ECO:0000256" key="5">
    <source>
        <dbReference type="RuleBase" id="RU367124"/>
    </source>
</evidence>
<comment type="subcellular location">
    <subcellularLocation>
        <location evidence="1 5">Secreted</location>
    </subcellularLocation>
</comment>
<evidence type="ECO:0000256" key="3">
    <source>
        <dbReference type="ARBA" id="ARBA00022525"/>
    </source>
</evidence>
<dbReference type="VEuPathDB" id="FungiDB:PITG_04290"/>
<reference evidence="8" key="1">
    <citation type="journal article" date="2009" name="Nature">
        <title>Genome sequence and analysis of the Irish potato famine pathogen Phytophthora infestans.</title>
        <authorList>
            <consortium name="The Broad Institute Genome Sequencing Platform"/>
            <person name="Haas B.J."/>
            <person name="Kamoun S."/>
            <person name="Zody M.C."/>
            <person name="Jiang R.H."/>
            <person name="Handsaker R.E."/>
            <person name="Cano L.M."/>
            <person name="Grabherr M."/>
            <person name="Kodira C.D."/>
            <person name="Raffaele S."/>
            <person name="Torto-Alalibo T."/>
            <person name="Bozkurt T.O."/>
            <person name="Ah-Fong A.M."/>
            <person name="Alvarado L."/>
            <person name="Anderson V.L."/>
            <person name="Armstrong M.R."/>
            <person name="Avrova A."/>
            <person name="Baxter L."/>
            <person name="Beynon J."/>
            <person name="Boevink P.C."/>
            <person name="Bollmann S.R."/>
            <person name="Bos J.I."/>
            <person name="Bulone V."/>
            <person name="Cai G."/>
            <person name="Cakir C."/>
            <person name="Carrington J.C."/>
            <person name="Chawner M."/>
            <person name="Conti L."/>
            <person name="Costanzo S."/>
            <person name="Ewan R."/>
            <person name="Fahlgren N."/>
            <person name="Fischbach M.A."/>
            <person name="Fugelstad J."/>
            <person name="Gilroy E.M."/>
            <person name="Gnerre S."/>
            <person name="Green P.J."/>
            <person name="Grenville-Briggs L.J."/>
            <person name="Griffith J."/>
            <person name="Grunwald N.J."/>
            <person name="Horn K."/>
            <person name="Horner N.R."/>
            <person name="Hu C.H."/>
            <person name="Huitema E."/>
            <person name="Jeong D.H."/>
            <person name="Jones A.M."/>
            <person name="Jones J.D."/>
            <person name="Jones R.W."/>
            <person name="Karlsson E.K."/>
            <person name="Kunjeti S.G."/>
            <person name="Lamour K."/>
            <person name="Liu Z."/>
            <person name="Ma L."/>
            <person name="Maclean D."/>
            <person name="Chibucos M.C."/>
            <person name="McDonald H."/>
            <person name="McWalters J."/>
            <person name="Meijer H.J."/>
            <person name="Morgan W."/>
            <person name="Morris P.F."/>
            <person name="Munro C.A."/>
            <person name="O'Neill K."/>
            <person name="Ospina-Giraldo M."/>
            <person name="Pinzon A."/>
            <person name="Pritchard L."/>
            <person name="Ramsahoye B."/>
            <person name="Ren Q."/>
            <person name="Restrepo S."/>
            <person name="Roy S."/>
            <person name="Sadanandom A."/>
            <person name="Savidor A."/>
            <person name="Schornack S."/>
            <person name="Schwartz D.C."/>
            <person name="Schumann U.D."/>
            <person name="Schwessinger B."/>
            <person name="Seyer L."/>
            <person name="Sharpe T."/>
            <person name="Silvar C."/>
            <person name="Song J."/>
            <person name="Studholme D.J."/>
            <person name="Sykes S."/>
            <person name="Thines M."/>
            <person name="van de Vondervoort P.J."/>
            <person name="Phuntumart V."/>
            <person name="Wawra S."/>
            <person name="Weide R."/>
            <person name="Win J."/>
            <person name="Young C."/>
            <person name="Zhou S."/>
            <person name="Fry W."/>
            <person name="Meyers B.C."/>
            <person name="van West P."/>
            <person name="Ristaino J."/>
            <person name="Govers F."/>
            <person name="Birch P.R."/>
            <person name="Whisson S.C."/>
            <person name="Judelson H.S."/>
            <person name="Nusbaum C."/>
        </authorList>
    </citation>
    <scope>NUCLEOTIDE SEQUENCE [LARGE SCALE GENOMIC DNA]</scope>
    <source>
        <strain evidence="8">T30-4</strain>
    </source>
</reference>
<dbReference type="EMBL" id="DS028122">
    <property type="protein sequence ID" value="EEY67295.1"/>
    <property type="molecule type" value="Genomic_DNA"/>
</dbReference>